<reference evidence="3 4" key="1">
    <citation type="submission" date="2024-01" db="EMBL/GenBank/DDBJ databases">
        <title>New evidence supports the origin of RcGTA from prophage.</title>
        <authorList>
            <person name="Xu Y."/>
            <person name="Liu B."/>
            <person name="Chen F."/>
        </authorList>
    </citation>
    <scope>NUCLEOTIDE SEQUENCE [LARGE SCALE GENOMIC DNA]</scope>
    <source>
        <strain evidence="3 4">CBW1107-2</strain>
    </source>
</reference>
<feature type="domain" description="Metallo-beta-lactamase" evidence="2">
    <location>
        <begin position="29"/>
        <end position="229"/>
    </location>
</feature>
<evidence type="ECO:0000259" key="2">
    <source>
        <dbReference type="SMART" id="SM00849"/>
    </source>
</evidence>
<dbReference type="SUPFAM" id="SSF56281">
    <property type="entry name" value="Metallo-hydrolase/oxidoreductase"/>
    <property type="match status" value="1"/>
</dbReference>
<dbReference type="InterPro" id="IPR050855">
    <property type="entry name" value="NDM-1-like"/>
</dbReference>
<comment type="caution">
    <text evidence="3">The sequence shown here is derived from an EMBL/GenBank/DDBJ whole genome shotgun (WGS) entry which is preliminary data.</text>
</comment>
<evidence type="ECO:0000313" key="4">
    <source>
        <dbReference type="Proteomes" id="UP001559025"/>
    </source>
</evidence>
<organism evidence="3 4">
    <name type="scientific">Neoaquamicrobium sediminum</name>
    <dbReference type="NCBI Taxonomy" id="1849104"/>
    <lineage>
        <taxon>Bacteria</taxon>
        <taxon>Pseudomonadati</taxon>
        <taxon>Pseudomonadota</taxon>
        <taxon>Alphaproteobacteria</taxon>
        <taxon>Hyphomicrobiales</taxon>
        <taxon>Phyllobacteriaceae</taxon>
        <taxon>Neoaquamicrobium</taxon>
    </lineage>
</organism>
<dbReference type="InterPro" id="IPR036866">
    <property type="entry name" value="RibonucZ/Hydroxyglut_hydro"/>
</dbReference>
<evidence type="ECO:0000256" key="1">
    <source>
        <dbReference type="ARBA" id="ARBA00005250"/>
    </source>
</evidence>
<comment type="similarity">
    <text evidence="1">Belongs to the metallo-beta-lactamase superfamily. Class-B beta-lactamase family.</text>
</comment>
<sequence>MSQRAFRKGVEDLGNGLLAYVQPDGSWGWSNAGLITDGDRSLLVDTLFTLDLTREMLGAFRDATPAARHIDTLVNTHANGDHTFGNQLVEGARIVASAACLEEMRERPPEQFRDTMQRWRENGEAGRFMHEVMGAHFDFSGIVFTPPDTTFSGRTDVMVGDTQVELHEFGPAHTLGDIVAYIPSAKTVFTGDLLFSEGHPILWAGPVGNWIDACEAILGWDVDIVVPGHGPVGDKQALRAMRDYLVYTRDAAKARYEAGMNYADAAWDIAFDAYDSWLDRERVVVNVAQIYRELSGGSISPERSELQKLMGRYRAGARSPHEAPACNCGHDH</sequence>
<accession>A0ABV3WNQ9</accession>
<name>A0ABV3WNQ9_9HYPH</name>
<dbReference type="Gene3D" id="3.60.15.10">
    <property type="entry name" value="Ribonuclease Z/Hydroxyacylglutathione hydrolase-like"/>
    <property type="match status" value="1"/>
</dbReference>
<gene>
    <name evidence="3" type="ORF">V1479_03060</name>
</gene>
<dbReference type="SMART" id="SM00849">
    <property type="entry name" value="Lactamase_B"/>
    <property type="match status" value="1"/>
</dbReference>
<evidence type="ECO:0000313" key="3">
    <source>
        <dbReference type="EMBL" id="MEX4006267.1"/>
    </source>
</evidence>
<proteinExistence type="inferred from homology"/>
<keyword evidence="4" id="KW-1185">Reference proteome</keyword>
<dbReference type="Pfam" id="PF00753">
    <property type="entry name" value="Lactamase_B"/>
    <property type="match status" value="1"/>
</dbReference>
<dbReference type="RefSeq" id="WP_368801611.1">
    <property type="nucleotide sequence ID" value="NZ_JAZHFV010000001.1"/>
</dbReference>
<dbReference type="PANTHER" id="PTHR42951">
    <property type="entry name" value="METALLO-BETA-LACTAMASE DOMAIN-CONTAINING"/>
    <property type="match status" value="1"/>
</dbReference>
<dbReference type="Proteomes" id="UP001559025">
    <property type="component" value="Unassembled WGS sequence"/>
</dbReference>
<protein>
    <submittedName>
        <fullName evidence="3">MBL fold metallo-hydrolase</fullName>
    </submittedName>
</protein>
<dbReference type="EMBL" id="JAZHFV010000001">
    <property type="protein sequence ID" value="MEX4006267.1"/>
    <property type="molecule type" value="Genomic_DNA"/>
</dbReference>
<dbReference type="InterPro" id="IPR001279">
    <property type="entry name" value="Metallo-B-lactamas"/>
</dbReference>
<dbReference type="CDD" id="cd16282">
    <property type="entry name" value="metallo-hydrolase-like_MBL-fold"/>
    <property type="match status" value="1"/>
</dbReference>
<dbReference type="PANTHER" id="PTHR42951:SF4">
    <property type="entry name" value="ACYL-COENZYME A THIOESTERASE MBLAC2"/>
    <property type="match status" value="1"/>
</dbReference>